<sequence>MKAIGKYMLIEPEKEVDTSTEGGLILGEKHREDIRYRKATVKTIGGLVEGIQNGDVIFYDRHAGFDMEIDKKIYKVIKEFDVVVVL</sequence>
<evidence type="ECO:0000256" key="1">
    <source>
        <dbReference type="ARBA" id="ARBA00023186"/>
    </source>
</evidence>
<dbReference type="InterPro" id="IPR020818">
    <property type="entry name" value="Chaperonin_GroES"/>
</dbReference>
<organism evidence="2">
    <name type="scientific">uncultured virus</name>
    <dbReference type="NCBI Taxonomy" id="340016"/>
    <lineage>
        <taxon>Viruses</taxon>
        <taxon>environmental samples</taxon>
    </lineage>
</organism>
<proteinExistence type="predicted"/>
<dbReference type="SMART" id="SM00883">
    <property type="entry name" value="Cpn10"/>
    <property type="match status" value="1"/>
</dbReference>
<dbReference type="SUPFAM" id="SSF50129">
    <property type="entry name" value="GroES-like"/>
    <property type="match status" value="1"/>
</dbReference>
<dbReference type="EMBL" id="KU971066">
    <property type="protein sequence ID" value="ASN63660.1"/>
    <property type="molecule type" value="Genomic_DNA"/>
</dbReference>
<dbReference type="GO" id="GO:0005524">
    <property type="term" value="F:ATP binding"/>
    <property type="evidence" value="ECO:0007669"/>
    <property type="project" value="InterPro"/>
</dbReference>
<protein>
    <submittedName>
        <fullName evidence="2">Co-chaperonin GroES</fullName>
    </submittedName>
</protein>
<gene>
    <name evidence="2" type="primary">groES</name>
</gene>
<dbReference type="Pfam" id="PF00166">
    <property type="entry name" value="Cpn10"/>
    <property type="match status" value="1"/>
</dbReference>
<dbReference type="Gene3D" id="2.30.33.40">
    <property type="entry name" value="GroES chaperonin"/>
    <property type="match status" value="1"/>
</dbReference>
<evidence type="ECO:0000313" key="2">
    <source>
        <dbReference type="EMBL" id="ASN63660.1"/>
    </source>
</evidence>
<name>A0A221S3Z8_9VIRU</name>
<dbReference type="GO" id="GO:0044183">
    <property type="term" value="F:protein folding chaperone"/>
    <property type="evidence" value="ECO:0007669"/>
    <property type="project" value="InterPro"/>
</dbReference>
<keyword evidence="1" id="KW-0143">Chaperone</keyword>
<dbReference type="InterPro" id="IPR037124">
    <property type="entry name" value="Chaperonin_GroES_sf"/>
</dbReference>
<accession>A0A221S3Z8</accession>
<dbReference type="InterPro" id="IPR011032">
    <property type="entry name" value="GroES-like_sf"/>
</dbReference>
<reference evidence="2" key="1">
    <citation type="submission" date="2016-03" db="EMBL/GenBank/DDBJ databases">
        <title>Novel chaperonins are prevalent in the virioplankton and link to viral biology and ecology.</title>
        <authorList>
            <person name="Marine R.L."/>
            <person name="Nasko D.J."/>
            <person name="Polson S.W."/>
            <person name="Wommack K.E."/>
        </authorList>
    </citation>
    <scope>NUCLEOTIDE SEQUENCE</scope>
</reference>